<name>A0A0V8EXN4_LACLL</name>
<proteinExistence type="predicted"/>
<organism evidence="1 2">
    <name type="scientific">Lactococcus lactis subsp. lactis</name>
    <name type="common">Streptococcus lactis</name>
    <dbReference type="NCBI Taxonomy" id="1360"/>
    <lineage>
        <taxon>Bacteria</taxon>
        <taxon>Bacillati</taxon>
        <taxon>Bacillota</taxon>
        <taxon>Bacilli</taxon>
        <taxon>Lactobacillales</taxon>
        <taxon>Streptococcaceae</taxon>
        <taxon>Lactococcus</taxon>
    </lineage>
</organism>
<dbReference type="PATRIC" id="fig|1360.116.peg.617"/>
<dbReference type="Proteomes" id="UP000052991">
    <property type="component" value="Unassembled WGS sequence"/>
</dbReference>
<evidence type="ECO:0000313" key="2">
    <source>
        <dbReference type="Proteomes" id="UP000052991"/>
    </source>
</evidence>
<comment type="caution">
    <text evidence="1">The sequence shown here is derived from an EMBL/GenBank/DDBJ whole genome shotgun (WGS) entry which is preliminary data.</text>
</comment>
<accession>A0A0V8EXN4</accession>
<evidence type="ECO:0000313" key="1">
    <source>
        <dbReference type="EMBL" id="KSU30090.1"/>
    </source>
</evidence>
<gene>
    <name evidence="1" type="ORF">N42_0151</name>
</gene>
<sequence>MTITEQQFYDMLNVDEHMNFTNRIQELVFDKKGREEFYSKILNIHHDMSVDFFRDYFMAHSAVSAKGQHYTPDELGKLTALLVGSSGGADLTGAGTGTLIIQKWQDDRMNTDFFNYLPSNYWYQALELSDEAISFLIHAFAIRGMNGVIIHGDALEMAAKQVYFIQNSANNPIGFSEINVIPHSKDAMEFLGIHEWTEQAIEHIESKFPDWIPLIEEKKDQMSLFDEVSE</sequence>
<protein>
    <recommendedName>
        <fullName evidence="3">Methylase</fullName>
    </recommendedName>
</protein>
<dbReference type="RefSeq" id="WP_058212399.1">
    <property type="nucleotide sequence ID" value="NZ_LKLW01000007.1"/>
</dbReference>
<dbReference type="AlphaFoldDB" id="A0A0V8EXN4"/>
<dbReference type="EMBL" id="LKLW01000007">
    <property type="protein sequence ID" value="KSU30090.1"/>
    <property type="molecule type" value="Genomic_DNA"/>
</dbReference>
<reference evidence="2" key="1">
    <citation type="submission" date="2015-10" db="EMBL/GenBank/DDBJ databases">
        <title>Draft Genome Sequences of 11 Lactococcus lactis subspecies cremoris strains.</title>
        <authorList>
            <person name="Wels M."/>
            <person name="Backus L."/>
            <person name="Boekhorst J."/>
            <person name="Dijkstra A."/>
            <person name="Beerthuizen M."/>
            <person name="Kelly W."/>
            <person name="Siezen R."/>
            <person name="Bachmann H."/>
            <person name="Van Hijum S."/>
        </authorList>
    </citation>
    <scope>NUCLEOTIDE SEQUENCE [LARGE SCALE GENOMIC DNA]</scope>
    <source>
        <strain evidence="2">N42</strain>
    </source>
</reference>
<evidence type="ECO:0008006" key="3">
    <source>
        <dbReference type="Google" id="ProtNLM"/>
    </source>
</evidence>